<feature type="non-terminal residue" evidence="1">
    <location>
        <position position="1"/>
    </location>
</feature>
<reference evidence="1" key="1">
    <citation type="submission" date="2018-05" db="EMBL/GenBank/DDBJ databases">
        <title>Draft genome of Mucuna pruriens seed.</title>
        <authorList>
            <person name="Nnadi N.E."/>
            <person name="Vos R."/>
            <person name="Hasami M.H."/>
            <person name="Devisetty U.K."/>
            <person name="Aguiy J.C."/>
        </authorList>
    </citation>
    <scope>NUCLEOTIDE SEQUENCE [LARGE SCALE GENOMIC DNA]</scope>
    <source>
        <strain evidence="1">JCA_2017</strain>
    </source>
</reference>
<dbReference type="InterPro" id="IPR043502">
    <property type="entry name" value="DNA/RNA_pol_sf"/>
</dbReference>
<evidence type="ECO:0000313" key="1">
    <source>
        <dbReference type="EMBL" id="RDX88904.1"/>
    </source>
</evidence>
<dbReference type="Gene3D" id="3.30.70.270">
    <property type="match status" value="1"/>
</dbReference>
<evidence type="ECO:0008006" key="3">
    <source>
        <dbReference type="Google" id="ProtNLM"/>
    </source>
</evidence>
<sequence length="120" mass="13691">MPGIDPGFMCHRLSVAPKARPNRRQGLEKRRAIKEETGKLLAAGFIREVQYSTWLTNVVMVRKANGRWRMCTDYTDLNKACPKDPYLLPSIDRLVDGVSVFALLSFMDAYSGYNQIQMHP</sequence>
<dbReference type="InterPro" id="IPR043128">
    <property type="entry name" value="Rev_trsase/Diguanyl_cyclase"/>
</dbReference>
<dbReference type="InterPro" id="IPR053134">
    <property type="entry name" value="RNA-dir_DNA_polymerase"/>
</dbReference>
<dbReference type="Gene3D" id="3.10.10.10">
    <property type="entry name" value="HIV Type 1 Reverse Transcriptase, subunit A, domain 1"/>
    <property type="match status" value="1"/>
</dbReference>
<evidence type="ECO:0000313" key="2">
    <source>
        <dbReference type="Proteomes" id="UP000257109"/>
    </source>
</evidence>
<keyword evidence="2" id="KW-1185">Reference proteome</keyword>
<gene>
    <name evidence="1" type="ORF">CR513_29447</name>
</gene>
<dbReference type="SUPFAM" id="SSF56672">
    <property type="entry name" value="DNA/RNA polymerases"/>
    <property type="match status" value="1"/>
</dbReference>
<dbReference type="OrthoDB" id="1928766at2759"/>
<name>A0A371GEE8_MUCPR</name>
<dbReference type="AlphaFoldDB" id="A0A371GEE8"/>
<comment type="caution">
    <text evidence="1">The sequence shown here is derived from an EMBL/GenBank/DDBJ whole genome shotgun (WGS) entry which is preliminary data.</text>
</comment>
<organism evidence="1 2">
    <name type="scientific">Mucuna pruriens</name>
    <name type="common">Velvet bean</name>
    <name type="synonym">Dolichos pruriens</name>
    <dbReference type="NCBI Taxonomy" id="157652"/>
    <lineage>
        <taxon>Eukaryota</taxon>
        <taxon>Viridiplantae</taxon>
        <taxon>Streptophyta</taxon>
        <taxon>Embryophyta</taxon>
        <taxon>Tracheophyta</taxon>
        <taxon>Spermatophyta</taxon>
        <taxon>Magnoliopsida</taxon>
        <taxon>eudicotyledons</taxon>
        <taxon>Gunneridae</taxon>
        <taxon>Pentapetalae</taxon>
        <taxon>rosids</taxon>
        <taxon>fabids</taxon>
        <taxon>Fabales</taxon>
        <taxon>Fabaceae</taxon>
        <taxon>Papilionoideae</taxon>
        <taxon>50 kb inversion clade</taxon>
        <taxon>NPAAA clade</taxon>
        <taxon>indigoferoid/millettioid clade</taxon>
        <taxon>Phaseoleae</taxon>
        <taxon>Mucuna</taxon>
    </lineage>
</organism>
<accession>A0A371GEE8</accession>
<protein>
    <recommendedName>
        <fullName evidence="3">Reverse transcriptase domain-containing protein</fullName>
    </recommendedName>
</protein>
<dbReference type="Proteomes" id="UP000257109">
    <property type="component" value="Unassembled WGS sequence"/>
</dbReference>
<proteinExistence type="predicted"/>
<dbReference type="PANTHER" id="PTHR24559">
    <property type="entry name" value="TRANSPOSON TY3-I GAG-POL POLYPROTEIN"/>
    <property type="match status" value="1"/>
</dbReference>
<dbReference type="CDD" id="cd01647">
    <property type="entry name" value="RT_LTR"/>
    <property type="match status" value="1"/>
</dbReference>
<dbReference type="PANTHER" id="PTHR24559:SF430">
    <property type="entry name" value="RNA-DIRECTED DNA POLYMERASE"/>
    <property type="match status" value="1"/>
</dbReference>
<dbReference type="EMBL" id="QJKJ01005812">
    <property type="protein sequence ID" value="RDX88904.1"/>
    <property type="molecule type" value="Genomic_DNA"/>
</dbReference>